<evidence type="ECO:0000313" key="1">
    <source>
        <dbReference type="EMBL" id="PLW25272.1"/>
    </source>
</evidence>
<dbReference type="AlphaFoldDB" id="A0A2N5TIE0"/>
<gene>
    <name evidence="1" type="ORF">PCASD_26582</name>
</gene>
<sequence>MSACQELLASKSHLLAKIFWQAVVNLLAEGTRQAAMLAWMVASEFTSDAAIQFKLGRRATE</sequence>
<dbReference type="Proteomes" id="UP000235392">
    <property type="component" value="Unassembled WGS sequence"/>
</dbReference>
<dbReference type="EMBL" id="PGCI01000553">
    <property type="protein sequence ID" value="PLW25272.1"/>
    <property type="molecule type" value="Genomic_DNA"/>
</dbReference>
<organism evidence="1 2">
    <name type="scientific">Puccinia coronata f. sp. avenae</name>
    <dbReference type="NCBI Taxonomy" id="200324"/>
    <lineage>
        <taxon>Eukaryota</taxon>
        <taxon>Fungi</taxon>
        <taxon>Dikarya</taxon>
        <taxon>Basidiomycota</taxon>
        <taxon>Pucciniomycotina</taxon>
        <taxon>Pucciniomycetes</taxon>
        <taxon>Pucciniales</taxon>
        <taxon>Pucciniaceae</taxon>
        <taxon>Puccinia</taxon>
    </lineage>
</organism>
<comment type="caution">
    <text evidence="1">The sequence shown here is derived from an EMBL/GenBank/DDBJ whole genome shotgun (WGS) entry which is preliminary data.</text>
</comment>
<protein>
    <submittedName>
        <fullName evidence="1">Uncharacterized protein</fullName>
    </submittedName>
</protein>
<evidence type="ECO:0000313" key="2">
    <source>
        <dbReference type="Proteomes" id="UP000235392"/>
    </source>
</evidence>
<accession>A0A2N5TIE0</accession>
<proteinExistence type="predicted"/>
<name>A0A2N5TIE0_9BASI</name>
<reference evidence="1 2" key="1">
    <citation type="submission" date="2017-11" db="EMBL/GenBank/DDBJ databases">
        <title>De novo assembly and phasing of dikaryotic genomes from two isolates of Puccinia coronata f. sp. avenae, the causal agent of oat crown rust.</title>
        <authorList>
            <person name="Miller M.E."/>
            <person name="Zhang Y."/>
            <person name="Omidvar V."/>
            <person name="Sperschneider J."/>
            <person name="Schwessinger B."/>
            <person name="Raley C."/>
            <person name="Palmer J.M."/>
            <person name="Garnica D."/>
            <person name="Upadhyaya N."/>
            <person name="Rathjen J."/>
            <person name="Taylor J.M."/>
            <person name="Park R.F."/>
            <person name="Dodds P.N."/>
            <person name="Hirsch C.D."/>
            <person name="Kianian S.F."/>
            <person name="Figueroa M."/>
        </authorList>
    </citation>
    <scope>NUCLEOTIDE SEQUENCE [LARGE SCALE GENOMIC DNA]</scope>
    <source>
        <strain evidence="1">12SD80</strain>
    </source>
</reference>